<evidence type="ECO:0000313" key="2">
    <source>
        <dbReference type="EMBL" id="KMT65361.1"/>
    </source>
</evidence>
<reference evidence="2 3" key="1">
    <citation type="submission" date="2015-04" db="EMBL/GenBank/DDBJ databases">
        <title>Draft Genome Sequence of the Novel Agar-Digesting Marine Bacterium Q1.</title>
        <authorList>
            <person name="Li Y."/>
            <person name="Li D."/>
            <person name="Chen G."/>
            <person name="Du Z."/>
        </authorList>
    </citation>
    <scope>NUCLEOTIDE SEQUENCE [LARGE SCALE GENOMIC DNA]</scope>
    <source>
        <strain evidence="2 3">Q1</strain>
    </source>
</reference>
<dbReference type="SUPFAM" id="SSF54427">
    <property type="entry name" value="NTF2-like"/>
    <property type="match status" value="1"/>
</dbReference>
<dbReference type="PANTHER" id="PTHR33747:SF1">
    <property type="entry name" value="ADENYLATE CYCLASE-ASSOCIATED CAP C-TERMINAL DOMAIN-CONTAINING PROTEIN"/>
    <property type="match status" value="1"/>
</dbReference>
<gene>
    <name evidence="2" type="ORF">XM47_10070</name>
</gene>
<dbReference type="InterPro" id="IPR032710">
    <property type="entry name" value="NTF2-like_dom_sf"/>
</dbReference>
<dbReference type="Proteomes" id="UP000037600">
    <property type="component" value="Unassembled WGS sequence"/>
</dbReference>
<sequence length="153" mass="17851">MKCPCNSEKPFSVCCEPYLTNKLKAENAEVLMRSRYTAYHQKHISYLVDTQHKSTHSEHIAEEIQAFADQAKFIKLTVIKHEVISLAQQRVEFEARYIIENTLFTMREISNFTMENNLWYYLDGQLNSKETKLSKNAVCPCGKGKKYKRCCIV</sequence>
<feature type="domain" description="YchJ-like middle NTF2-like" evidence="1">
    <location>
        <begin position="27"/>
        <end position="124"/>
    </location>
</feature>
<name>A0A0J8JLC5_9ALTE</name>
<organism evidence="2 3">
    <name type="scientific">Catenovulum maritimum</name>
    <dbReference type="NCBI Taxonomy" id="1513271"/>
    <lineage>
        <taxon>Bacteria</taxon>
        <taxon>Pseudomonadati</taxon>
        <taxon>Pseudomonadota</taxon>
        <taxon>Gammaproteobacteria</taxon>
        <taxon>Alteromonadales</taxon>
        <taxon>Alteromonadaceae</taxon>
        <taxon>Catenovulum</taxon>
    </lineage>
</organism>
<dbReference type="STRING" id="1513271.XM47_10070"/>
<accession>A0A0J8JLC5</accession>
<evidence type="ECO:0000259" key="1">
    <source>
        <dbReference type="Pfam" id="PF17775"/>
    </source>
</evidence>
<dbReference type="Pfam" id="PF17775">
    <property type="entry name" value="YchJ_M-like"/>
    <property type="match status" value="1"/>
</dbReference>
<dbReference type="OrthoDB" id="21421at2"/>
<dbReference type="RefSeq" id="WP_048692180.1">
    <property type="nucleotide sequence ID" value="NZ_KQ130489.1"/>
</dbReference>
<protein>
    <recommendedName>
        <fullName evidence="1">YchJ-like middle NTF2-like domain-containing protein</fullName>
    </recommendedName>
</protein>
<comment type="caution">
    <text evidence="2">The sequence shown here is derived from an EMBL/GenBank/DDBJ whole genome shotgun (WGS) entry which is preliminary data.</text>
</comment>
<evidence type="ECO:0000313" key="3">
    <source>
        <dbReference type="Proteomes" id="UP000037600"/>
    </source>
</evidence>
<dbReference type="AlphaFoldDB" id="A0A0J8JLC5"/>
<dbReference type="EMBL" id="LAZL01000012">
    <property type="protein sequence ID" value="KMT65361.1"/>
    <property type="molecule type" value="Genomic_DNA"/>
</dbReference>
<dbReference type="Gene3D" id="3.10.450.50">
    <property type="match status" value="1"/>
</dbReference>
<proteinExistence type="predicted"/>
<keyword evidence="3" id="KW-1185">Reference proteome</keyword>
<dbReference type="InterPro" id="IPR048469">
    <property type="entry name" value="YchJ-like_M"/>
</dbReference>
<dbReference type="SUPFAM" id="SSF103642">
    <property type="entry name" value="Sec-C motif"/>
    <property type="match status" value="1"/>
</dbReference>
<dbReference type="PANTHER" id="PTHR33747">
    <property type="entry name" value="UPF0225 PROTEIN SCO1677"/>
    <property type="match status" value="1"/>
</dbReference>